<feature type="signal peptide" evidence="8">
    <location>
        <begin position="1"/>
        <end position="34"/>
    </location>
</feature>
<dbReference type="SUPFAM" id="SSF56954">
    <property type="entry name" value="Outer membrane efflux proteins (OEP)"/>
    <property type="match status" value="1"/>
</dbReference>
<accession>A0ABT6I4C5</accession>
<dbReference type="Proteomes" id="UP001162135">
    <property type="component" value="Unassembled WGS sequence"/>
</dbReference>
<evidence type="ECO:0000256" key="5">
    <source>
        <dbReference type="ARBA" id="ARBA00022692"/>
    </source>
</evidence>
<keyword evidence="7" id="KW-0998">Cell outer membrane</keyword>
<evidence type="ECO:0000256" key="3">
    <source>
        <dbReference type="ARBA" id="ARBA00022448"/>
    </source>
</evidence>
<evidence type="ECO:0000256" key="2">
    <source>
        <dbReference type="ARBA" id="ARBA00007613"/>
    </source>
</evidence>
<evidence type="ECO:0000256" key="4">
    <source>
        <dbReference type="ARBA" id="ARBA00022452"/>
    </source>
</evidence>
<keyword evidence="8" id="KW-0732">Signal</keyword>
<sequence length="464" mass="51669">MSAQRDKKRGETSVMMKRWVLSAGIATLAGSAQAQTLTEAVTQAVMEYPSTRTEMARYQQNLEDARAQRGAYLPSVDLEARVGYGENESETDGISQSSDPHSYRRAYLTLSQLIWDGNTTLERIRQADAESDYQRWQVAAAANQVGLVTVQSYLDVLRSQRLLELAQRNVDTHQRIAADIRRREELGAGTATDTSQVDGRLAQAQASLIAARNNLDDAVSAFVRYVGESPKNLTLPDDVDMHGVPGDFDAAMAMATANNPLVISASHSIAAAQHEVAAERGNFLPTFRAEASRLASRDYDYEGNDADDWSADLVMSWNLYRGGIDAAEMRSREDALRAVRYDSDRSLREIRDELRLAWNARDYVTSQLPFLQRHVEASEQTRVNYRKQFDIGRRTLLDMLDSETELYDAQQAQVQATFALRQANYRLLSATGQLLDTLQVDTAMIGDAGDRYPGANPANDRPRG</sequence>
<dbReference type="EMBL" id="PGFS01000001">
    <property type="protein sequence ID" value="MDH4572264.1"/>
    <property type="molecule type" value="Genomic_DNA"/>
</dbReference>
<evidence type="ECO:0000256" key="8">
    <source>
        <dbReference type="SAM" id="SignalP"/>
    </source>
</evidence>
<dbReference type="Pfam" id="PF02321">
    <property type="entry name" value="OEP"/>
    <property type="match status" value="2"/>
</dbReference>
<evidence type="ECO:0008006" key="11">
    <source>
        <dbReference type="Google" id="ProtNLM"/>
    </source>
</evidence>
<keyword evidence="10" id="KW-1185">Reference proteome</keyword>
<keyword evidence="3" id="KW-0813">Transport</keyword>
<evidence type="ECO:0000313" key="9">
    <source>
        <dbReference type="EMBL" id="MDH4572264.1"/>
    </source>
</evidence>
<reference evidence="9" key="1">
    <citation type="journal article" date="2015" name="Antonie Van Leeuwenhoek">
        <title>Comparative 16S rRNA signatures and multilocus sequence analysis for the genus Salinicola and description of Salinicola acroporae sp. nov., isolated from coral Acropora digitifera.</title>
        <authorList>
            <person name="Lepcha R.T."/>
            <person name="Poddar A."/>
            <person name="Schumann P."/>
            <person name="Das S.K."/>
        </authorList>
    </citation>
    <scope>NUCLEOTIDE SEQUENCE</scope>
    <source>
        <strain evidence="9">S4-41</strain>
    </source>
</reference>
<dbReference type="InterPro" id="IPR003423">
    <property type="entry name" value="OMP_efflux"/>
</dbReference>
<evidence type="ECO:0000256" key="7">
    <source>
        <dbReference type="ARBA" id="ARBA00023237"/>
    </source>
</evidence>
<feature type="chain" id="PRO_5047256134" description="Channel protein TolC" evidence="8">
    <location>
        <begin position="35"/>
        <end position="464"/>
    </location>
</feature>
<comment type="caution">
    <text evidence="9">The sequence shown here is derived from an EMBL/GenBank/DDBJ whole genome shotgun (WGS) entry which is preliminary data.</text>
</comment>
<evidence type="ECO:0000256" key="1">
    <source>
        <dbReference type="ARBA" id="ARBA00004442"/>
    </source>
</evidence>
<dbReference type="InterPro" id="IPR051906">
    <property type="entry name" value="TolC-like"/>
</dbReference>
<protein>
    <recommendedName>
        <fullName evidence="11">Channel protein TolC</fullName>
    </recommendedName>
</protein>
<dbReference type="PANTHER" id="PTHR30026:SF22">
    <property type="entry name" value="OUTER MEMBRANE EFFLUX PROTEIN"/>
    <property type="match status" value="1"/>
</dbReference>
<keyword evidence="4" id="KW-1134">Transmembrane beta strand</keyword>
<dbReference type="InterPro" id="IPR010130">
    <property type="entry name" value="T1SS_OMP_TolC"/>
</dbReference>
<evidence type="ECO:0000256" key="6">
    <source>
        <dbReference type="ARBA" id="ARBA00023136"/>
    </source>
</evidence>
<organism evidence="9 10">
    <name type="scientific">Salinicola acroporae</name>
    <dbReference type="NCBI Taxonomy" id="1541440"/>
    <lineage>
        <taxon>Bacteria</taxon>
        <taxon>Pseudomonadati</taxon>
        <taxon>Pseudomonadota</taxon>
        <taxon>Gammaproteobacteria</taxon>
        <taxon>Oceanospirillales</taxon>
        <taxon>Halomonadaceae</taxon>
        <taxon>Salinicola</taxon>
    </lineage>
</organism>
<comment type="similarity">
    <text evidence="2">Belongs to the outer membrane factor (OMF) (TC 1.B.17) family.</text>
</comment>
<dbReference type="PANTHER" id="PTHR30026">
    <property type="entry name" value="OUTER MEMBRANE PROTEIN TOLC"/>
    <property type="match status" value="1"/>
</dbReference>
<keyword evidence="6" id="KW-0472">Membrane</keyword>
<dbReference type="Gene3D" id="1.20.1600.10">
    <property type="entry name" value="Outer membrane efflux proteins (OEP)"/>
    <property type="match status" value="1"/>
</dbReference>
<evidence type="ECO:0000313" key="10">
    <source>
        <dbReference type="Proteomes" id="UP001162135"/>
    </source>
</evidence>
<reference evidence="9" key="2">
    <citation type="submission" date="2017-11" db="EMBL/GenBank/DDBJ databases">
        <authorList>
            <person name="Das S.K."/>
        </authorList>
    </citation>
    <scope>NUCLEOTIDE SEQUENCE</scope>
    <source>
        <strain evidence="9">S4-41</strain>
    </source>
</reference>
<proteinExistence type="inferred from homology"/>
<comment type="subcellular location">
    <subcellularLocation>
        <location evidence="1">Cell outer membrane</location>
    </subcellularLocation>
</comment>
<name>A0ABT6I4C5_9GAMM</name>
<dbReference type="NCBIfam" id="TIGR01844">
    <property type="entry name" value="type_I_sec_TolC"/>
    <property type="match status" value="1"/>
</dbReference>
<keyword evidence="5" id="KW-0812">Transmembrane</keyword>
<gene>
    <name evidence="9" type="ORF">CUR86_07185</name>
</gene>